<gene>
    <name evidence="2" type="ORF">MELLADRAFT_72310</name>
</gene>
<protein>
    <submittedName>
        <fullName evidence="2">Uncharacterized protein</fullName>
    </submittedName>
</protein>
<dbReference type="RefSeq" id="XP_007412009.1">
    <property type="nucleotide sequence ID" value="XM_007411947.1"/>
</dbReference>
<dbReference type="KEGG" id="mlr:MELLADRAFT_72310"/>
<organism evidence="3">
    <name type="scientific">Melampsora larici-populina (strain 98AG31 / pathotype 3-4-7)</name>
    <name type="common">Poplar leaf rust fungus</name>
    <dbReference type="NCBI Taxonomy" id="747676"/>
    <lineage>
        <taxon>Eukaryota</taxon>
        <taxon>Fungi</taxon>
        <taxon>Dikarya</taxon>
        <taxon>Basidiomycota</taxon>
        <taxon>Pucciniomycotina</taxon>
        <taxon>Pucciniomycetes</taxon>
        <taxon>Pucciniales</taxon>
        <taxon>Melampsoraceae</taxon>
        <taxon>Melampsora</taxon>
    </lineage>
</organism>
<keyword evidence="3" id="KW-1185">Reference proteome</keyword>
<proteinExistence type="predicted"/>
<dbReference type="AlphaFoldDB" id="F4RSB9"/>
<dbReference type="Proteomes" id="UP000001072">
    <property type="component" value="Unassembled WGS sequence"/>
</dbReference>
<evidence type="ECO:0000256" key="1">
    <source>
        <dbReference type="SAM" id="MobiDB-lite"/>
    </source>
</evidence>
<dbReference type="InParanoid" id="F4RSB9"/>
<accession>F4RSB9</accession>
<sequence length="141" mass="15115">MIINHAPSPIDADRISSTAASAIASHFLTADDPLSMAALNVNPHLRQSPIFQQLLHLGHHQPKRGGGRRAPTGLPGPIAHTAITPGVWNNFHKSQLGISSAKADDADADMDEIRKSMGLAFKKRKGPTAQTSSNRKKTKET</sequence>
<dbReference type="GeneID" id="18932070"/>
<dbReference type="EMBL" id="GL883117">
    <property type="protein sequence ID" value="EGG04570.1"/>
    <property type="molecule type" value="Genomic_DNA"/>
</dbReference>
<feature type="region of interest" description="Disordered" evidence="1">
    <location>
        <begin position="118"/>
        <end position="141"/>
    </location>
</feature>
<dbReference type="VEuPathDB" id="FungiDB:MELLADRAFT_72310"/>
<evidence type="ECO:0000313" key="3">
    <source>
        <dbReference type="Proteomes" id="UP000001072"/>
    </source>
</evidence>
<evidence type="ECO:0000313" key="2">
    <source>
        <dbReference type="EMBL" id="EGG04570.1"/>
    </source>
</evidence>
<name>F4RSB9_MELLP</name>
<dbReference type="STRING" id="747676.F4RSB9"/>
<dbReference type="HOGENOM" id="CLU_1825719_0_0_1"/>
<reference evidence="3" key="1">
    <citation type="journal article" date="2011" name="Proc. Natl. Acad. Sci. U.S.A.">
        <title>Obligate biotrophy features unraveled by the genomic analysis of rust fungi.</title>
        <authorList>
            <person name="Duplessis S."/>
            <person name="Cuomo C.A."/>
            <person name="Lin Y.-C."/>
            <person name="Aerts A."/>
            <person name="Tisserant E."/>
            <person name="Veneault-Fourrey C."/>
            <person name="Joly D.L."/>
            <person name="Hacquard S."/>
            <person name="Amselem J."/>
            <person name="Cantarel B.L."/>
            <person name="Chiu R."/>
            <person name="Coutinho P.M."/>
            <person name="Feau N."/>
            <person name="Field M."/>
            <person name="Frey P."/>
            <person name="Gelhaye E."/>
            <person name="Goldberg J."/>
            <person name="Grabherr M.G."/>
            <person name="Kodira C.D."/>
            <person name="Kohler A."/>
            <person name="Kuees U."/>
            <person name="Lindquist E.A."/>
            <person name="Lucas S.M."/>
            <person name="Mago R."/>
            <person name="Mauceli E."/>
            <person name="Morin E."/>
            <person name="Murat C."/>
            <person name="Pangilinan J.L."/>
            <person name="Park R."/>
            <person name="Pearson M."/>
            <person name="Quesneville H."/>
            <person name="Rouhier N."/>
            <person name="Sakthikumar S."/>
            <person name="Salamov A.A."/>
            <person name="Schmutz J."/>
            <person name="Selles B."/>
            <person name="Shapiro H."/>
            <person name="Tanguay P."/>
            <person name="Tuskan G.A."/>
            <person name="Henrissat B."/>
            <person name="Van de Peer Y."/>
            <person name="Rouze P."/>
            <person name="Ellis J.G."/>
            <person name="Dodds P.N."/>
            <person name="Schein J.E."/>
            <person name="Zhong S."/>
            <person name="Hamelin R.C."/>
            <person name="Grigoriev I.V."/>
            <person name="Szabo L.J."/>
            <person name="Martin F."/>
        </authorList>
    </citation>
    <scope>NUCLEOTIDE SEQUENCE [LARGE SCALE GENOMIC DNA]</scope>
    <source>
        <strain evidence="3">98AG31 / pathotype 3-4-7</strain>
    </source>
</reference>
<feature type="region of interest" description="Disordered" evidence="1">
    <location>
        <begin position="60"/>
        <end position="79"/>
    </location>
</feature>